<gene>
    <name evidence="2" type="ORF">CGI_10011855</name>
</gene>
<feature type="compositionally biased region" description="Basic and acidic residues" evidence="1">
    <location>
        <begin position="87"/>
        <end position="102"/>
    </location>
</feature>
<proteinExistence type="predicted"/>
<protein>
    <submittedName>
        <fullName evidence="2">Uncharacterized protein</fullName>
    </submittedName>
</protein>
<reference evidence="2" key="1">
    <citation type="journal article" date="2012" name="Nature">
        <title>The oyster genome reveals stress adaptation and complexity of shell formation.</title>
        <authorList>
            <person name="Zhang G."/>
            <person name="Fang X."/>
            <person name="Guo X."/>
            <person name="Li L."/>
            <person name="Luo R."/>
            <person name="Xu F."/>
            <person name="Yang P."/>
            <person name="Zhang L."/>
            <person name="Wang X."/>
            <person name="Qi H."/>
            <person name="Xiong Z."/>
            <person name="Que H."/>
            <person name="Xie Y."/>
            <person name="Holland P.W."/>
            <person name="Paps J."/>
            <person name="Zhu Y."/>
            <person name="Wu F."/>
            <person name="Chen Y."/>
            <person name="Wang J."/>
            <person name="Peng C."/>
            <person name="Meng J."/>
            <person name="Yang L."/>
            <person name="Liu J."/>
            <person name="Wen B."/>
            <person name="Zhang N."/>
            <person name="Huang Z."/>
            <person name="Zhu Q."/>
            <person name="Feng Y."/>
            <person name="Mount A."/>
            <person name="Hedgecock D."/>
            <person name="Xu Z."/>
            <person name="Liu Y."/>
            <person name="Domazet-Loso T."/>
            <person name="Du Y."/>
            <person name="Sun X."/>
            <person name="Zhang S."/>
            <person name="Liu B."/>
            <person name="Cheng P."/>
            <person name="Jiang X."/>
            <person name="Li J."/>
            <person name="Fan D."/>
            <person name="Wang W."/>
            <person name="Fu W."/>
            <person name="Wang T."/>
            <person name="Wang B."/>
            <person name="Zhang J."/>
            <person name="Peng Z."/>
            <person name="Li Y."/>
            <person name="Li N."/>
            <person name="Wang J."/>
            <person name="Chen M."/>
            <person name="He Y."/>
            <person name="Tan F."/>
            <person name="Song X."/>
            <person name="Zheng Q."/>
            <person name="Huang R."/>
            <person name="Yang H."/>
            <person name="Du X."/>
            <person name="Chen L."/>
            <person name="Yang M."/>
            <person name="Gaffney P.M."/>
            <person name="Wang S."/>
            <person name="Luo L."/>
            <person name="She Z."/>
            <person name="Ming Y."/>
            <person name="Huang W."/>
            <person name="Zhang S."/>
            <person name="Huang B."/>
            <person name="Zhang Y."/>
            <person name="Qu T."/>
            <person name="Ni P."/>
            <person name="Miao G."/>
            <person name="Wang J."/>
            <person name="Wang Q."/>
            <person name="Steinberg C.E."/>
            <person name="Wang H."/>
            <person name="Li N."/>
            <person name="Qian L."/>
            <person name="Zhang G."/>
            <person name="Li Y."/>
            <person name="Yang H."/>
            <person name="Liu X."/>
            <person name="Wang J."/>
            <person name="Yin Y."/>
            <person name="Wang J."/>
        </authorList>
    </citation>
    <scope>NUCLEOTIDE SEQUENCE [LARGE SCALE GENOMIC DNA]</scope>
    <source>
        <strain evidence="2">05x7-T-G4-1.051#20</strain>
    </source>
</reference>
<dbReference type="AlphaFoldDB" id="K1Q7M9"/>
<dbReference type="EMBL" id="JH818573">
    <property type="protein sequence ID" value="EKC27309.1"/>
    <property type="molecule type" value="Genomic_DNA"/>
</dbReference>
<evidence type="ECO:0000313" key="2">
    <source>
        <dbReference type="EMBL" id="EKC27309.1"/>
    </source>
</evidence>
<dbReference type="InParanoid" id="K1Q7M9"/>
<feature type="compositionally biased region" description="Polar residues" evidence="1">
    <location>
        <begin position="38"/>
        <end position="50"/>
    </location>
</feature>
<feature type="region of interest" description="Disordered" evidence="1">
    <location>
        <begin position="82"/>
        <end position="102"/>
    </location>
</feature>
<name>K1Q7M9_MAGGI</name>
<accession>K1Q7M9</accession>
<sequence>MKRKTIKKLGYKCRGCWSGCRKRGGDGDEESSGRDNLSGVNPDQGNSQETIEMRPRRYGKPRRSIADAHAIGPITEELAYQLTGENRNSDYPRPERYGPDPDLAREYLAERALMSKK</sequence>
<organism evidence="2">
    <name type="scientific">Magallana gigas</name>
    <name type="common">Pacific oyster</name>
    <name type="synonym">Crassostrea gigas</name>
    <dbReference type="NCBI Taxonomy" id="29159"/>
    <lineage>
        <taxon>Eukaryota</taxon>
        <taxon>Metazoa</taxon>
        <taxon>Spiralia</taxon>
        <taxon>Lophotrochozoa</taxon>
        <taxon>Mollusca</taxon>
        <taxon>Bivalvia</taxon>
        <taxon>Autobranchia</taxon>
        <taxon>Pteriomorphia</taxon>
        <taxon>Ostreida</taxon>
        <taxon>Ostreoidea</taxon>
        <taxon>Ostreidae</taxon>
        <taxon>Magallana</taxon>
    </lineage>
</organism>
<dbReference type="HOGENOM" id="CLU_1961726_0_0_1"/>
<feature type="region of interest" description="Disordered" evidence="1">
    <location>
        <begin position="18"/>
        <end position="65"/>
    </location>
</feature>
<evidence type="ECO:0000256" key="1">
    <source>
        <dbReference type="SAM" id="MobiDB-lite"/>
    </source>
</evidence>